<reference evidence="2 3" key="1">
    <citation type="submission" date="2015-10" db="EMBL/GenBank/DDBJ databases">
        <title>Large-scale maps of variable infection efficiencies in aquatic Bacteriodetes phage-host model systems.</title>
        <authorList>
            <person name="Holmfeldt K."/>
            <person name="Solonenko N."/>
            <person name="Howard-Varona C."/>
            <person name="Moreno M."/>
            <person name="Malmstrom R.R."/>
            <person name="Blow M.J."/>
            <person name="Sullivan M.B."/>
        </authorList>
    </citation>
    <scope>NUCLEOTIDE SEQUENCE [LARGE SCALE GENOMIC DNA]</scope>
</reference>
<dbReference type="Gene3D" id="3.30.420.10">
    <property type="entry name" value="Ribonuclease H-like superfamily/Ribonuclease H"/>
    <property type="match status" value="1"/>
</dbReference>
<evidence type="ECO:0000313" key="3">
    <source>
        <dbReference type="Proteomes" id="UP000229115"/>
    </source>
</evidence>
<dbReference type="InterPro" id="IPR012337">
    <property type="entry name" value="RNaseH-like_sf"/>
</dbReference>
<evidence type="ECO:0000259" key="1">
    <source>
        <dbReference type="Pfam" id="PF10108"/>
    </source>
</evidence>
<dbReference type="Pfam" id="PF10108">
    <property type="entry name" value="DNA_pol_B_exo2"/>
    <property type="match status" value="1"/>
</dbReference>
<keyword evidence="2" id="KW-0378">Hydrolase</keyword>
<dbReference type="SUPFAM" id="SSF53098">
    <property type="entry name" value="Ribonuclease H-like"/>
    <property type="match status" value="1"/>
</dbReference>
<dbReference type="GO" id="GO:0003676">
    <property type="term" value="F:nucleic acid binding"/>
    <property type="evidence" value="ECO:0007669"/>
    <property type="project" value="InterPro"/>
</dbReference>
<gene>
    <name evidence="2" type="ORF">Phi4113_160</name>
</gene>
<dbReference type="InterPro" id="IPR036397">
    <property type="entry name" value="RNaseH_sf"/>
</dbReference>
<keyword evidence="2" id="KW-0269">Exonuclease</keyword>
<keyword evidence="2" id="KW-0540">Nuclease</keyword>
<dbReference type="GO" id="GO:0004527">
    <property type="term" value="F:exonuclease activity"/>
    <property type="evidence" value="ECO:0007669"/>
    <property type="project" value="UniProtKB-KW"/>
</dbReference>
<organism evidence="2 3">
    <name type="scientific">Cellulophaga phage phi4:1_13</name>
    <dbReference type="NCBI Taxonomy" id="1747284"/>
    <lineage>
        <taxon>Viruses</taxon>
        <taxon>Duplodnaviria</taxon>
        <taxon>Heunggongvirae</taxon>
        <taxon>Uroviricota</taxon>
        <taxon>Caudoviricetes</taxon>
        <taxon>Lightbulbvirus</taxon>
        <taxon>Lightbulbvirus Cba41</taxon>
    </lineage>
</organism>
<name>A0A0S2MWA9_9CAUD</name>
<protein>
    <submittedName>
        <fullName evidence="2">3'-5' exonuclease pol-B</fullName>
    </submittedName>
</protein>
<dbReference type="InterPro" id="IPR019288">
    <property type="entry name" value="3'-5'_exonuclease_PolB-like"/>
</dbReference>
<sequence>MNNKVRTVNIESLLFLDIETVSRNKELDLEGEEYDLFAWKQRDRDTDRLKINTELELLYTTKAALSPVFNRIVCVTVAYVRGTTVYYKAITGHEKDILEEVYSILNSENWMPCGYNITNFDMPVMRLKAYQSKVETILKDTLSDSGKKPWDMSKYFLDLMDVFRGTIFSNMSLEEACYLSGIPSPKTTIKGHEVTRTFYRAENGLETIANYCNADTIACVKLVAQMKGMDISLLNYVDRTGVQKKEVVDNRTTLEKLYDNNGFTADIKEELTVALRKKRMTKKDKENIFTILRGVLVRADFENNDQDSKAKIKEKEDSINEFISTL</sequence>
<feature type="domain" description="Predicted 3'-5' exonuclease PolB-like" evidence="1">
    <location>
        <begin position="69"/>
        <end position="220"/>
    </location>
</feature>
<accession>A0A0S2MWA9</accession>
<evidence type="ECO:0000313" key="2">
    <source>
        <dbReference type="EMBL" id="ALO80169.1"/>
    </source>
</evidence>
<dbReference type="EMBL" id="KT962245">
    <property type="protein sequence ID" value="ALO80169.1"/>
    <property type="molecule type" value="Genomic_RNA"/>
</dbReference>
<dbReference type="Proteomes" id="UP000229115">
    <property type="component" value="Segment"/>
</dbReference>
<proteinExistence type="predicted"/>